<accession>A0A8J5MT54</accession>
<dbReference type="GO" id="GO:0003676">
    <property type="term" value="F:nucleic acid binding"/>
    <property type="evidence" value="ECO:0007669"/>
    <property type="project" value="InterPro"/>
</dbReference>
<dbReference type="Gene3D" id="3.30.420.10">
    <property type="entry name" value="Ribonuclease H-like superfamily/Ribonuclease H"/>
    <property type="match status" value="1"/>
</dbReference>
<evidence type="ECO:0000313" key="2">
    <source>
        <dbReference type="Proteomes" id="UP000747542"/>
    </source>
</evidence>
<gene>
    <name evidence="1" type="primary">tc1a-L23</name>
    <name evidence="1" type="ORF">Hamer_G001915</name>
</gene>
<organism evidence="1 2">
    <name type="scientific">Homarus americanus</name>
    <name type="common">American lobster</name>
    <dbReference type="NCBI Taxonomy" id="6706"/>
    <lineage>
        <taxon>Eukaryota</taxon>
        <taxon>Metazoa</taxon>
        <taxon>Ecdysozoa</taxon>
        <taxon>Arthropoda</taxon>
        <taxon>Crustacea</taxon>
        <taxon>Multicrustacea</taxon>
        <taxon>Malacostraca</taxon>
        <taxon>Eumalacostraca</taxon>
        <taxon>Eucarida</taxon>
        <taxon>Decapoda</taxon>
        <taxon>Pleocyemata</taxon>
        <taxon>Astacidea</taxon>
        <taxon>Nephropoidea</taxon>
        <taxon>Nephropidae</taxon>
        <taxon>Homarus</taxon>
    </lineage>
</organism>
<evidence type="ECO:0000313" key="1">
    <source>
        <dbReference type="EMBL" id="KAG7162908.1"/>
    </source>
</evidence>
<sequence>VMSVYHSINGIPGYNTGDPKTILCLFSERRPRPRLTTRDEDAAILEGIQNHPFSNAVAIREALHLRHLCTDCQVTVPAIKEMLTEQHLTGRLQFAQQYGGEDLEFWSRVVFTDEKTFASTNHGKIHLWWPNRTRYDRAHIYEVARSGHVMLN</sequence>
<dbReference type="AlphaFoldDB" id="A0A8J5MT54"/>
<keyword evidence="2" id="KW-1185">Reference proteome</keyword>
<dbReference type="Proteomes" id="UP000747542">
    <property type="component" value="Unassembled WGS sequence"/>
</dbReference>
<dbReference type="EMBL" id="JAHLQT010026502">
    <property type="protein sequence ID" value="KAG7162908.1"/>
    <property type="molecule type" value="Genomic_DNA"/>
</dbReference>
<name>A0A8J5MT54_HOMAM</name>
<reference evidence="1" key="1">
    <citation type="journal article" date="2021" name="Sci. Adv.">
        <title>The American lobster genome reveals insights on longevity, neural, and immune adaptations.</title>
        <authorList>
            <person name="Polinski J.M."/>
            <person name="Zimin A.V."/>
            <person name="Clark K.F."/>
            <person name="Kohn A.B."/>
            <person name="Sadowski N."/>
            <person name="Timp W."/>
            <person name="Ptitsyn A."/>
            <person name="Khanna P."/>
            <person name="Romanova D.Y."/>
            <person name="Williams P."/>
            <person name="Greenwood S.J."/>
            <person name="Moroz L.L."/>
            <person name="Walt D.R."/>
            <person name="Bodnar A.G."/>
        </authorList>
    </citation>
    <scope>NUCLEOTIDE SEQUENCE</scope>
    <source>
        <strain evidence="1">GMGI-L3</strain>
    </source>
</reference>
<feature type="non-terminal residue" evidence="1">
    <location>
        <position position="1"/>
    </location>
</feature>
<protein>
    <submittedName>
        <fullName evidence="1">Putative Transposable element Tc1 transposase-like 23</fullName>
    </submittedName>
</protein>
<dbReference type="InterPro" id="IPR036397">
    <property type="entry name" value="RNaseH_sf"/>
</dbReference>
<feature type="non-terminal residue" evidence="1">
    <location>
        <position position="152"/>
    </location>
</feature>
<comment type="caution">
    <text evidence="1">The sequence shown here is derived from an EMBL/GenBank/DDBJ whole genome shotgun (WGS) entry which is preliminary data.</text>
</comment>
<proteinExistence type="predicted"/>